<keyword evidence="4" id="KW-0904">Protein phosphatase</keyword>
<dbReference type="EMBL" id="CACRST010000011">
    <property type="protein sequence ID" value="VYS96591.1"/>
    <property type="molecule type" value="Genomic_DNA"/>
</dbReference>
<accession>A0A6N2SWE1</accession>
<evidence type="ECO:0000256" key="5">
    <source>
        <dbReference type="ARBA" id="ARBA00051722"/>
    </source>
</evidence>
<dbReference type="PIRSF" id="PIRSF016557">
    <property type="entry name" value="Caps_synth_CpsB"/>
    <property type="match status" value="1"/>
</dbReference>
<dbReference type="GO" id="GO:0030145">
    <property type="term" value="F:manganese ion binding"/>
    <property type="evidence" value="ECO:0007669"/>
    <property type="project" value="InterPro"/>
</dbReference>
<dbReference type="SUPFAM" id="SSF89550">
    <property type="entry name" value="PHP domain-like"/>
    <property type="match status" value="1"/>
</dbReference>
<dbReference type="GO" id="GO:0004725">
    <property type="term" value="F:protein tyrosine phosphatase activity"/>
    <property type="evidence" value="ECO:0007669"/>
    <property type="project" value="UniProtKB-EC"/>
</dbReference>
<dbReference type="InterPro" id="IPR016195">
    <property type="entry name" value="Pol/histidinol_Pase-like"/>
</dbReference>
<reference evidence="6" key="1">
    <citation type="submission" date="2019-11" db="EMBL/GenBank/DDBJ databases">
        <authorList>
            <person name="Feng L."/>
        </authorList>
    </citation>
    <scope>NUCLEOTIDE SEQUENCE</scope>
    <source>
        <strain evidence="6">BgluceraseaLFYP119</strain>
    </source>
</reference>
<dbReference type="PANTHER" id="PTHR39181">
    <property type="entry name" value="TYROSINE-PROTEIN PHOSPHATASE YWQE"/>
    <property type="match status" value="1"/>
</dbReference>
<organism evidence="6">
    <name type="scientific">Blautia glucerasea</name>
    <dbReference type="NCBI Taxonomy" id="536633"/>
    <lineage>
        <taxon>Bacteria</taxon>
        <taxon>Bacillati</taxon>
        <taxon>Bacillota</taxon>
        <taxon>Clostridia</taxon>
        <taxon>Lachnospirales</taxon>
        <taxon>Lachnospiraceae</taxon>
        <taxon>Blautia</taxon>
    </lineage>
</organism>
<dbReference type="EC" id="3.1.3.48" evidence="2"/>
<gene>
    <name evidence="6" type="primary">ywqE</name>
    <name evidence="6" type="ORF">BGLFYP119_01287</name>
</gene>
<protein>
    <recommendedName>
        <fullName evidence="2">protein-tyrosine-phosphatase</fullName>
        <ecNumber evidence="2">3.1.3.48</ecNumber>
    </recommendedName>
</protein>
<evidence type="ECO:0000256" key="1">
    <source>
        <dbReference type="ARBA" id="ARBA00005750"/>
    </source>
</evidence>
<evidence type="ECO:0000256" key="3">
    <source>
        <dbReference type="ARBA" id="ARBA00022801"/>
    </source>
</evidence>
<evidence type="ECO:0000256" key="4">
    <source>
        <dbReference type="ARBA" id="ARBA00022912"/>
    </source>
</evidence>
<dbReference type="Gene3D" id="3.20.20.140">
    <property type="entry name" value="Metal-dependent hydrolases"/>
    <property type="match status" value="1"/>
</dbReference>
<sequence length="238" mass="27496">MVDIHAHILPGLDDGAEDREEALKMAVIAVRQGINHMVASSHGNYYPFSLEEYEEAFNCMKTDLEKVHIPLKLYSGMEVFLDESAFEQLEKKQILTLNNTDYILVEFPFEENPSAVIQRLDRLKRMGYRPVIAHPERYLFVQRDEELAYYLADQEYVLQVNAGSLLGSFGNKIRILAQRMLDDGIVSVIATDTHDGVYRPPILKDMAERMKKTYPESWVRLWVSENPSRILKGYPVIR</sequence>
<dbReference type="AlphaFoldDB" id="A0A6N2SWE1"/>
<dbReference type="InterPro" id="IPR016667">
    <property type="entry name" value="Caps_polysacc_synth_CpsB/CapC"/>
</dbReference>
<comment type="similarity">
    <text evidence="1">Belongs to the metallo-dependent hydrolases superfamily. CpsB/CapC family.</text>
</comment>
<proteinExistence type="inferred from homology"/>
<dbReference type="Pfam" id="PF19567">
    <property type="entry name" value="CpsB_CapC"/>
    <property type="match status" value="1"/>
</dbReference>
<dbReference type="RefSeq" id="WP_156353621.1">
    <property type="nucleotide sequence ID" value="NZ_CACRST010000011.1"/>
</dbReference>
<evidence type="ECO:0000256" key="2">
    <source>
        <dbReference type="ARBA" id="ARBA00013064"/>
    </source>
</evidence>
<comment type="catalytic activity">
    <reaction evidence="5">
        <text>O-phospho-L-tyrosyl-[protein] + H2O = L-tyrosyl-[protein] + phosphate</text>
        <dbReference type="Rhea" id="RHEA:10684"/>
        <dbReference type="Rhea" id="RHEA-COMP:10136"/>
        <dbReference type="Rhea" id="RHEA-COMP:20101"/>
        <dbReference type="ChEBI" id="CHEBI:15377"/>
        <dbReference type="ChEBI" id="CHEBI:43474"/>
        <dbReference type="ChEBI" id="CHEBI:46858"/>
        <dbReference type="ChEBI" id="CHEBI:61978"/>
        <dbReference type="EC" id="3.1.3.48"/>
    </reaction>
</comment>
<keyword evidence="3 6" id="KW-0378">Hydrolase</keyword>
<name>A0A6N2SWE1_9FIRM</name>
<evidence type="ECO:0000313" key="6">
    <source>
        <dbReference type="EMBL" id="VYS96591.1"/>
    </source>
</evidence>
<dbReference type="PANTHER" id="PTHR39181:SF1">
    <property type="entry name" value="TYROSINE-PROTEIN PHOSPHATASE YWQE"/>
    <property type="match status" value="1"/>
</dbReference>